<dbReference type="HOGENOM" id="CLU_031753_3_0_1"/>
<evidence type="ECO:0000313" key="2">
    <source>
        <dbReference type="Proteomes" id="UP000039046"/>
    </source>
</evidence>
<gene>
    <name evidence="1" type="ORF">VHEMI06097</name>
</gene>
<reference evidence="1 2" key="1">
    <citation type="journal article" date="2015" name="Genome Announc.">
        <title>Draft Genome Sequence and Gene Annotation of the Entomopathogenic Fungus Verticillium hemipterigenum.</title>
        <authorList>
            <person name="Horn F."/>
            <person name="Habel A."/>
            <person name="Scharf D.H."/>
            <person name="Dworschak J."/>
            <person name="Brakhage A.A."/>
            <person name="Guthke R."/>
            <person name="Hertweck C."/>
            <person name="Linde J."/>
        </authorList>
    </citation>
    <scope>NUCLEOTIDE SEQUENCE [LARGE SCALE GENOMIC DNA]</scope>
</reference>
<dbReference type="OrthoDB" id="274691at2759"/>
<accession>A0A0A1SZQ2</accession>
<dbReference type="InterPro" id="IPR008183">
    <property type="entry name" value="Aldose_1/G6P_1-epimerase"/>
</dbReference>
<dbReference type="PANTHER" id="PTHR10091">
    <property type="entry name" value="ALDOSE-1-EPIMERASE"/>
    <property type="match status" value="1"/>
</dbReference>
<name>A0A0A1SZQ2_9HYPO</name>
<dbReference type="GO" id="GO:0030246">
    <property type="term" value="F:carbohydrate binding"/>
    <property type="evidence" value="ECO:0007669"/>
    <property type="project" value="InterPro"/>
</dbReference>
<sequence length="339" mass="36277">MSDDTINILPLGGIIQAFRVNGINLVHGFPTQELYEAHNSPFYGETIGRVANRIAGATIQSLNSKSYALAANNGHNTLHGGKSGWGKKIWKGPVPIGVRSVPGVDNLQGGESVQFTLISPDGDEGFPGTVEVKATYTSGTQIIDGKTATILAIEYEATLLDGEETTVNITNHSYFNLTNELSFAGTQVSLGTNSHLPMDSTGIPTSGPTAFPGIDTTQTFTLGATEPSIDHCFTPVTDPSSVPIDTRNEPLRLNMRAFHPSTGIHLDVLSTEPGFQFYTGDFTNVPEIEGLPARGGRSAFCCEPGRWTNAVNVDAWRGMTVLKKGAVYGSRIVYRGWSD</sequence>
<dbReference type="PANTHER" id="PTHR10091:SF0">
    <property type="entry name" value="GALACTOSE MUTAROTASE"/>
    <property type="match status" value="1"/>
</dbReference>
<evidence type="ECO:0000313" key="1">
    <source>
        <dbReference type="EMBL" id="CEJ90306.1"/>
    </source>
</evidence>
<dbReference type="GO" id="GO:0033499">
    <property type="term" value="P:galactose catabolic process via UDP-galactose, Leloir pathway"/>
    <property type="evidence" value="ECO:0007669"/>
    <property type="project" value="TreeGrafter"/>
</dbReference>
<dbReference type="SUPFAM" id="SSF74650">
    <property type="entry name" value="Galactose mutarotase-like"/>
    <property type="match status" value="1"/>
</dbReference>
<dbReference type="EMBL" id="CDHN01000003">
    <property type="protein sequence ID" value="CEJ90306.1"/>
    <property type="molecule type" value="Genomic_DNA"/>
</dbReference>
<dbReference type="Pfam" id="PF01263">
    <property type="entry name" value="Aldose_epim"/>
    <property type="match status" value="1"/>
</dbReference>
<proteinExistence type="predicted"/>
<dbReference type="InterPro" id="IPR018052">
    <property type="entry name" value="Ald1_epimerase_CS"/>
</dbReference>
<dbReference type="Proteomes" id="UP000039046">
    <property type="component" value="Unassembled WGS sequence"/>
</dbReference>
<dbReference type="InterPro" id="IPR011013">
    <property type="entry name" value="Gal_mutarotase_sf_dom"/>
</dbReference>
<dbReference type="PROSITE" id="PS00545">
    <property type="entry name" value="ALDOSE_1_EPIMERASE"/>
    <property type="match status" value="1"/>
</dbReference>
<dbReference type="AlphaFoldDB" id="A0A0A1SZQ2"/>
<dbReference type="STRING" id="1531966.A0A0A1SZQ2"/>
<dbReference type="GO" id="GO:0006006">
    <property type="term" value="P:glucose metabolic process"/>
    <property type="evidence" value="ECO:0007669"/>
    <property type="project" value="TreeGrafter"/>
</dbReference>
<organism evidence="1 2">
    <name type="scientific">[Torrubiella] hemipterigena</name>
    <dbReference type="NCBI Taxonomy" id="1531966"/>
    <lineage>
        <taxon>Eukaryota</taxon>
        <taxon>Fungi</taxon>
        <taxon>Dikarya</taxon>
        <taxon>Ascomycota</taxon>
        <taxon>Pezizomycotina</taxon>
        <taxon>Sordariomycetes</taxon>
        <taxon>Hypocreomycetidae</taxon>
        <taxon>Hypocreales</taxon>
        <taxon>Clavicipitaceae</taxon>
        <taxon>Clavicipitaceae incertae sedis</taxon>
        <taxon>'Torrubiella' clade</taxon>
    </lineage>
</organism>
<dbReference type="Gene3D" id="2.70.98.10">
    <property type="match status" value="1"/>
</dbReference>
<protein>
    <recommendedName>
        <fullName evidence="3">Aldose 1-epimerase</fullName>
    </recommendedName>
</protein>
<keyword evidence="2" id="KW-1185">Reference proteome</keyword>
<dbReference type="GO" id="GO:0004034">
    <property type="term" value="F:aldose 1-epimerase activity"/>
    <property type="evidence" value="ECO:0007669"/>
    <property type="project" value="TreeGrafter"/>
</dbReference>
<evidence type="ECO:0008006" key="3">
    <source>
        <dbReference type="Google" id="ProtNLM"/>
    </source>
</evidence>
<dbReference type="InterPro" id="IPR014718">
    <property type="entry name" value="GH-type_carb-bd"/>
</dbReference>